<feature type="region of interest" description="Disordered" evidence="1">
    <location>
        <begin position="103"/>
        <end position="162"/>
    </location>
</feature>
<dbReference type="VEuPathDB" id="CryptoDB:Cvel_22553"/>
<dbReference type="AlphaFoldDB" id="A0A0G4GMF8"/>
<dbReference type="PhylomeDB" id="A0A0G4GMF8"/>
<evidence type="ECO:0000313" key="2">
    <source>
        <dbReference type="EMBL" id="CEM31393.1"/>
    </source>
</evidence>
<accession>A0A0G4GMF8</accession>
<organism evidence="2">
    <name type="scientific">Chromera velia CCMP2878</name>
    <dbReference type="NCBI Taxonomy" id="1169474"/>
    <lineage>
        <taxon>Eukaryota</taxon>
        <taxon>Sar</taxon>
        <taxon>Alveolata</taxon>
        <taxon>Colpodellida</taxon>
        <taxon>Chromeraceae</taxon>
        <taxon>Chromera</taxon>
    </lineage>
</organism>
<dbReference type="EMBL" id="CDMZ01001355">
    <property type="protein sequence ID" value="CEM31393.1"/>
    <property type="molecule type" value="Genomic_DNA"/>
</dbReference>
<gene>
    <name evidence="2" type="ORF">Cvel_22553</name>
</gene>
<reference evidence="2" key="1">
    <citation type="submission" date="2014-11" db="EMBL/GenBank/DDBJ databases">
        <authorList>
            <person name="Otto D Thomas"/>
            <person name="Naeem Raeece"/>
        </authorList>
    </citation>
    <scope>NUCLEOTIDE SEQUENCE</scope>
</reference>
<protein>
    <submittedName>
        <fullName evidence="2">Uncharacterized protein</fullName>
    </submittedName>
</protein>
<feature type="compositionally biased region" description="Low complexity" evidence="1">
    <location>
        <begin position="125"/>
        <end position="141"/>
    </location>
</feature>
<evidence type="ECO:0000256" key="1">
    <source>
        <dbReference type="SAM" id="MobiDB-lite"/>
    </source>
</evidence>
<sequence>MAAEITATCRTCQQKHAVNKSLRAATREKSRRSKVKEFGDEVYLDTWFPGDEDAEVFNTHPFLVEPLHDGLLVGWRMVKRILETPLKGRVVSGGHRENVLLPSAPQVSGQNLPATHPQGGGAPPQIGVIQGQAAAAQENRGGAAGIEGDDQDLGVEVQAEVP</sequence>
<proteinExistence type="predicted"/>
<name>A0A0G4GMF8_9ALVE</name>